<feature type="transmembrane region" description="Helical" evidence="9">
    <location>
        <begin position="135"/>
        <end position="155"/>
    </location>
</feature>
<evidence type="ECO:0000256" key="1">
    <source>
        <dbReference type="ARBA" id="ARBA00004141"/>
    </source>
</evidence>
<evidence type="ECO:0000256" key="3">
    <source>
        <dbReference type="ARBA" id="ARBA00022448"/>
    </source>
</evidence>
<dbReference type="Gene3D" id="1.20.1730.10">
    <property type="entry name" value="Sodium/glucose cotransporter"/>
    <property type="match status" value="1"/>
</dbReference>
<evidence type="ECO:0000256" key="4">
    <source>
        <dbReference type="ARBA" id="ARBA00022692"/>
    </source>
</evidence>
<organism evidence="10 11">
    <name type="scientific">SAR86 cluster bacterium</name>
    <dbReference type="NCBI Taxonomy" id="2030880"/>
    <lineage>
        <taxon>Bacteria</taxon>
        <taxon>Pseudomonadati</taxon>
        <taxon>Pseudomonadota</taxon>
        <taxon>Gammaproteobacteria</taxon>
        <taxon>SAR86 cluster</taxon>
    </lineage>
</organism>
<dbReference type="EMBL" id="JABMOJ010000448">
    <property type="protein sequence ID" value="NQV66047.1"/>
    <property type="molecule type" value="Genomic_DNA"/>
</dbReference>
<keyword evidence="5" id="KW-0769">Symport</keyword>
<dbReference type="Pfam" id="PF00474">
    <property type="entry name" value="SSF"/>
    <property type="match status" value="1"/>
</dbReference>
<evidence type="ECO:0000256" key="2">
    <source>
        <dbReference type="ARBA" id="ARBA00006434"/>
    </source>
</evidence>
<comment type="subcellular location">
    <subcellularLocation>
        <location evidence="1">Membrane</location>
        <topology evidence="1">Multi-pass membrane protein</topology>
    </subcellularLocation>
</comment>
<keyword evidence="7 9" id="KW-0472">Membrane</keyword>
<keyword evidence="6 9" id="KW-1133">Transmembrane helix</keyword>
<dbReference type="AlphaFoldDB" id="A0A973AA15"/>
<evidence type="ECO:0000313" key="10">
    <source>
        <dbReference type="EMBL" id="NQV66047.1"/>
    </source>
</evidence>
<dbReference type="GO" id="GO:0005886">
    <property type="term" value="C:plasma membrane"/>
    <property type="evidence" value="ECO:0007669"/>
    <property type="project" value="TreeGrafter"/>
</dbReference>
<feature type="transmembrane region" description="Helical" evidence="9">
    <location>
        <begin position="12"/>
        <end position="34"/>
    </location>
</feature>
<feature type="transmembrane region" description="Helical" evidence="9">
    <location>
        <begin position="167"/>
        <end position="187"/>
    </location>
</feature>
<evidence type="ECO:0000256" key="8">
    <source>
        <dbReference type="RuleBase" id="RU362091"/>
    </source>
</evidence>
<name>A0A973AA15_9GAMM</name>
<evidence type="ECO:0000256" key="9">
    <source>
        <dbReference type="SAM" id="Phobius"/>
    </source>
</evidence>
<proteinExistence type="inferred from homology"/>
<dbReference type="Proteomes" id="UP000754644">
    <property type="component" value="Unassembled WGS sequence"/>
</dbReference>
<evidence type="ECO:0000256" key="5">
    <source>
        <dbReference type="ARBA" id="ARBA00022847"/>
    </source>
</evidence>
<evidence type="ECO:0008006" key="12">
    <source>
        <dbReference type="Google" id="ProtNLM"/>
    </source>
</evidence>
<dbReference type="PANTHER" id="PTHR48086:SF7">
    <property type="entry name" value="SODIUM-SOLUTE SYMPORTER-RELATED"/>
    <property type="match status" value="1"/>
</dbReference>
<evidence type="ECO:0000256" key="7">
    <source>
        <dbReference type="ARBA" id="ARBA00023136"/>
    </source>
</evidence>
<comment type="caution">
    <text evidence="10">The sequence shown here is derived from an EMBL/GenBank/DDBJ whole genome shotgun (WGS) entry which is preliminary data.</text>
</comment>
<evidence type="ECO:0000313" key="11">
    <source>
        <dbReference type="Proteomes" id="UP000754644"/>
    </source>
</evidence>
<dbReference type="PROSITE" id="PS50283">
    <property type="entry name" value="NA_SOLUT_SYMP_3"/>
    <property type="match status" value="1"/>
</dbReference>
<dbReference type="InterPro" id="IPR038377">
    <property type="entry name" value="Na/Glc_symporter_sf"/>
</dbReference>
<gene>
    <name evidence="10" type="ORF">HQ497_11860</name>
</gene>
<comment type="similarity">
    <text evidence="2 8">Belongs to the sodium:solute symporter (SSF) (TC 2.A.21) family.</text>
</comment>
<accession>A0A973AA15</accession>
<evidence type="ECO:0000256" key="6">
    <source>
        <dbReference type="ARBA" id="ARBA00022989"/>
    </source>
</evidence>
<keyword evidence="3" id="KW-0813">Transport</keyword>
<dbReference type="PANTHER" id="PTHR48086">
    <property type="entry name" value="SODIUM/PROLINE SYMPORTER-RELATED"/>
    <property type="match status" value="1"/>
</dbReference>
<feature type="non-terminal residue" evidence="10">
    <location>
        <position position="243"/>
    </location>
</feature>
<dbReference type="InterPro" id="IPR001734">
    <property type="entry name" value="Na/solute_symporter"/>
</dbReference>
<sequence>MGIRCHEMPVLNYLDLIAIGAYFVILLIIGLRVMRSAKGEDEVESFLAADRDMGLAQTTASTAATDLGGGFSIAMGGLGFTLGLSASWLVAISALSVVLVSFLMVPKVKRWSDRVRGLTTGDLFEARFDARTGTMAAVVIGLAWFSFVGGQVIAGGKLLQVTLDLDLTVAIVVAGGVILAYTAMGGLKAVIYTDVFQMLVLLIGILFLMVPIGFYKIGGWGAMVAHFEAVDATQSMLSFSAIG</sequence>
<dbReference type="GO" id="GO:0015293">
    <property type="term" value="F:symporter activity"/>
    <property type="evidence" value="ECO:0007669"/>
    <property type="project" value="UniProtKB-KW"/>
</dbReference>
<feature type="transmembrane region" description="Helical" evidence="9">
    <location>
        <begin position="85"/>
        <end position="105"/>
    </location>
</feature>
<dbReference type="InterPro" id="IPR050277">
    <property type="entry name" value="Sodium:Solute_Symporter"/>
</dbReference>
<reference evidence="10" key="1">
    <citation type="submission" date="2020-05" db="EMBL/GenBank/DDBJ databases">
        <title>Sulfur intermediates as new biogeochemical hubs in an aquatic model microbial ecosystem.</title>
        <authorList>
            <person name="Vigneron A."/>
        </authorList>
    </citation>
    <scope>NUCLEOTIDE SEQUENCE</scope>
    <source>
        <strain evidence="10">Bin.250</strain>
    </source>
</reference>
<feature type="transmembrane region" description="Helical" evidence="9">
    <location>
        <begin position="199"/>
        <end position="217"/>
    </location>
</feature>
<keyword evidence="4 9" id="KW-0812">Transmembrane</keyword>
<protein>
    <recommendedName>
        <fullName evidence="12">Sodium:solute symporter</fullName>
    </recommendedName>
</protein>